<evidence type="ECO:0000313" key="4">
    <source>
        <dbReference type="Proteomes" id="UP000701853"/>
    </source>
</evidence>
<protein>
    <recommendedName>
        <fullName evidence="5">Cell differentiation protein rcd1</fullName>
    </recommendedName>
</protein>
<evidence type="ECO:0008006" key="5">
    <source>
        <dbReference type="Google" id="ProtNLM"/>
    </source>
</evidence>
<dbReference type="GO" id="GO:0006402">
    <property type="term" value="P:mRNA catabolic process"/>
    <property type="evidence" value="ECO:0007669"/>
    <property type="project" value="InterPro"/>
</dbReference>
<organism evidence="3 4">
    <name type="scientific">Gossypium anomalum</name>
    <dbReference type="NCBI Taxonomy" id="47600"/>
    <lineage>
        <taxon>Eukaryota</taxon>
        <taxon>Viridiplantae</taxon>
        <taxon>Streptophyta</taxon>
        <taxon>Embryophyta</taxon>
        <taxon>Tracheophyta</taxon>
        <taxon>Spermatophyta</taxon>
        <taxon>Magnoliopsida</taxon>
        <taxon>eudicotyledons</taxon>
        <taxon>Gunneridae</taxon>
        <taxon>Pentapetalae</taxon>
        <taxon>rosids</taxon>
        <taxon>malvids</taxon>
        <taxon>Malvales</taxon>
        <taxon>Malvaceae</taxon>
        <taxon>Malvoideae</taxon>
        <taxon>Gossypium</taxon>
    </lineage>
</organism>
<dbReference type="InterPro" id="IPR007216">
    <property type="entry name" value="CNOT9"/>
</dbReference>
<dbReference type="FunFam" id="1.25.10.10:FF:000661">
    <property type="entry name" value="Cell differentiation family, Rcd1-like containing protein"/>
    <property type="match status" value="3"/>
</dbReference>
<feature type="region of interest" description="Disordered" evidence="2">
    <location>
        <begin position="289"/>
        <end position="315"/>
    </location>
</feature>
<gene>
    <name evidence="3" type="ORF">CXB51_017394</name>
</gene>
<evidence type="ECO:0000256" key="1">
    <source>
        <dbReference type="ARBA" id="ARBA00006385"/>
    </source>
</evidence>
<dbReference type="InterPro" id="IPR016024">
    <property type="entry name" value="ARM-type_fold"/>
</dbReference>
<proteinExistence type="inferred from homology"/>
<accession>A0A8J6CZL1</accession>
<reference evidence="3 4" key="1">
    <citation type="journal article" date="2021" name="bioRxiv">
        <title>The Gossypium anomalum genome as a resource for cotton improvement and evolutionary analysis of hybrid incompatibility.</title>
        <authorList>
            <person name="Grover C.E."/>
            <person name="Yuan D."/>
            <person name="Arick M.A."/>
            <person name="Miller E.R."/>
            <person name="Hu G."/>
            <person name="Peterson D.G."/>
            <person name="Wendel J.F."/>
            <person name="Udall J.A."/>
        </authorList>
    </citation>
    <scope>NUCLEOTIDE SEQUENCE [LARGE SCALE GENOMIC DNA]</scope>
    <source>
        <strain evidence="3">JFW-Udall</strain>
        <tissue evidence="3">Leaf</tissue>
    </source>
</reference>
<dbReference type="Proteomes" id="UP000701853">
    <property type="component" value="Chromosome 7"/>
</dbReference>
<comment type="similarity">
    <text evidence="1">Belongs to the CNOT9 family.</text>
</comment>
<evidence type="ECO:0000256" key="2">
    <source>
        <dbReference type="SAM" id="MobiDB-lite"/>
    </source>
</evidence>
<dbReference type="AlphaFoldDB" id="A0A8J6CZL1"/>
<dbReference type="PANTHER" id="PTHR12262">
    <property type="entry name" value="CCR4-NOT TRANSCRIPTION COMPLEX SUBUNIT 9"/>
    <property type="match status" value="1"/>
</dbReference>
<dbReference type="Pfam" id="PF04078">
    <property type="entry name" value="Rcd1"/>
    <property type="match status" value="3"/>
</dbReference>
<dbReference type="SUPFAM" id="SSF48371">
    <property type="entry name" value="ARM repeat"/>
    <property type="match status" value="1"/>
</dbReference>
<dbReference type="Gene3D" id="1.25.10.10">
    <property type="entry name" value="Leucine-rich Repeat Variant"/>
    <property type="match status" value="3"/>
</dbReference>
<evidence type="ECO:0000313" key="3">
    <source>
        <dbReference type="EMBL" id="KAG8489411.1"/>
    </source>
</evidence>
<comment type="caution">
    <text evidence="3">The sequence shown here is derived from an EMBL/GenBank/DDBJ whole genome shotgun (WGS) entry which is preliminary data.</text>
</comment>
<dbReference type="InterPro" id="IPR011989">
    <property type="entry name" value="ARM-like"/>
</dbReference>
<dbReference type="EMBL" id="JAHUZN010000007">
    <property type="protein sequence ID" value="KAG8489411.1"/>
    <property type="molecule type" value="Genomic_DNA"/>
</dbReference>
<keyword evidence="4" id="KW-1185">Reference proteome</keyword>
<sequence length="998" mass="111596">MVLGAAAPLTSNLPTRVIYLIRGLASEETREQSLDVLCKNRLTYDNLAVLLWKSFGTMSVLLQIITSAYRAPSSDGLTEKALTQVCNAIALFQCVASHPDTRIPFIRATMPVYLYPFLSTMSNERSYECLRITSLGVIGSLAKVEDPEVIEYLLSTQIFPSCLRCMEVGKTLSRTVSTFIIYRILQSEKGLKYCFILAERYLSVSQCLGKLVENLSEDDAENLTCLLRNIIGCYLRLSENERTRPQLSSYVPWKLLDRKYANIVRSDPKALANLRQLVCNLRTSKSCTTHCTDEPPTSSNSPGPGNGFRCDDSIHNPTSPPKVTSAYCPLLSDSLTENAVTQVCNVVALFQNLKGEPAFGLRPKKISPGVSIFCNVSSNLFSHPSSEKMVSGAVAPATSNPPARVRYLIRGLASEETREQSLDVLCKNRLAYDNLAVLLWNSFGIMSVLLKIITSAYRPLLSDGLTENVVTQVCNAIALFQSVASHPDTRIPFIRATMPVYLYPFLNTMNNERSYECLRITSLGVIGSLAKVEDPEVIEYLLSTQIFPSCLRCMEVGKTLSRTVSTFIIYRILLSEKGLKYCFVLAERYLSISQCLGKLVENLSEDDAENLPHLLKNIIGCYLRLSENERTRPQLSSYVPWKLLDHKYANIVRSDPEALADLRQLQELYNPLYRRATSEQRLTRAVHSMMKMISGAATPVTSNPPARVRYLIQGLASEETQEQSLDVLCKNRLAYDNLAVLLWNSFGTMSVLLKIITSAYRPLLSDGLTERAVTQVCNAIALFQSLASHPNTRIPFIRATMPVYLYPFLNTMNNERSYECLRITSLGVIGSLAKVQDPEVIGYLLSTQIFPSCLRCMEVGKTLSRTVSTFIIYRILLSEKGLKYCFILAERYLSVSQCLGKLVENLSEDDAENLPHLLKNIIGCYLRLSENKRTRPQLSSYVPWKLLDHKYANIIRSDPKALADLRQLVCNLRTSKSCTTHCTDEPPASNDSPGPSIP</sequence>
<dbReference type="GO" id="GO:0030014">
    <property type="term" value="C:CCR4-NOT complex"/>
    <property type="evidence" value="ECO:0007669"/>
    <property type="project" value="InterPro"/>
</dbReference>
<dbReference type="OrthoDB" id="943768at2759"/>
<name>A0A8J6CZL1_9ROSI</name>